<organism evidence="1 2">
    <name type="scientific">Acinetobacter johnsonii</name>
    <dbReference type="NCBI Taxonomy" id="40214"/>
    <lineage>
        <taxon>Bacteria</taxon>
        <taxon>Pseudomonadati</taxon>
        <taxon>Pseudomonadota</taxon>
        <taxon>Gammaproteobacteria</taxon>
        <taxon>Moraxellales</taxon>
        <taxon>Moraxellaceae</taxon>
        <taxon>Acinetobacter</taxon>
    </lineage>
</organism>
<comment type="caution">
    <text evidence="1">The sequence shown here is derived from an EMBL/GenBank/DDBJ whole genome shotgun (WGS) entry which is preliminary data.</text>
</comment>
<sequence length="113" mass="12993">MQNNSHLLNKYNIVKKGAVYEAFKLVLEKSLDIQNLKPHEQLQVLWKAYKDNCPNNNNINGKVFEVIIATVMLESGIGPIFSQANVVFVPNVNFDLIVIVKNLVQYQFRLRHP</sequence>
<dbReference type="RefSeq" id="WP_279668188.1">
    <property type="nucleotide sequence ID" value="NZ_JAOCBE010000001.1"/>
</dbReference>
<name>A0AA42SLB1_ACIJO</name>
<accession>A0AA42SLB1</accession>
<protein>
    <submittedName>
        <fullName evidence="1">Uncharacterized protein</fullName>
    </submittedName>
</protein>
<dbReference type="Proteomes" id="UP001159915">
    <property type="component" value="Unassembled WGS sequence"/>
</dbReference>
<dbReference type="EMBL" id="JAOCBE010000001">
    <property type="protein sequence ID" value="MDH0967834.1"/>
    <property type="molecule type" value="Genomic_DNA"/>
</dbReference>
<gene>
    <name evidence="1" type="ORF">N5C10_00590</name>
</gene>
<evidence type="ECO:0000313" key="1">
    <source>
        <dbReference type="EMBL" id="MDH0967834.1"/>
    </source>
</evidence>
<evidence type="ECO:0000313" key="2">
    <source>
        <dbReference type="Proteomes" id="UP001159915"/>
    </source>
</evidence>
<dbReference type="AlphaFoldDB" id="A0AA42SLB1"/>
<reference evidence="1" key="1">
    <citation type="submission" date="2022-09" db="EMBL/GenBank/DDBJ databases">
        <title>Intensive care unit water sources are persistently colonized with multi-drug resistant bacteria and are the site of extensive horizontal gene transfer of antibiotic resistance genes.</title>
        <authorList>
            <person name="Diorio-Toth L."/>
        </authorList>
    </citation>
    <scope>NUCLEOTIDE SEQUENCE</scope>
    <source>
        <strain evidence="1">GD03920</strain>
    </source>
</reference>
<proteinExistence type="predicted"/>